<protein>
    <submittedName>
        <fullName evidence="3">Cobalt transporter subunit CbtB</fullName>
    </submittedName>
</protein>
<dbReference type="AlphaFoldDB" id="A0AAJ2BSA7"/>
<keyword evidence="1" id="KW-0472">Membrane</keyword>
<name>A0AAJ2BSA7_9HYPH</name>
<evidence type="ECO:0000313" key="2">
    <source>
        <dbReference type="EMBL" id="MDQ1185432.1"/>
    </source>
</evidence>
<organism evidence="3 5">
    <name type="scientific">Agrobacterium larrymoorei</name>
    <dbReference type="NCBI Taxonomy" id="160699"/>
    <lineage>
        <taxon>Bacteria</taxon>
        <taxon>Pseudomonadati</taxon>
        <taxon>Pseudomonadota</taxon>
        <taxon>Alphaproteobacteria</taxon>
        <taxon>Hyphomicrobiales</taxon>
        <taxon>Rhizobiaceae</taxon>
        <taxon>Rhizobium/Agrobacterium group</taxon>
        <taxon>Agrobacterium</taxon>
    </lineage>
</organism>
<evidence type="ECO:0000256" key="1">
    <source>
        <dbReference type="SAM" id="Phobius"/>
    </source>
</evidence>
<keyword evidence="1" id="KW-0812">Transmembrane</keyword>
<dbReference type="EMBL" id="JAVIZC010000003">
    <property type="protein sequence ID" value="MDR6104555.1"/>
    <property type="molecule type" value="Genomic_DNA"/>
</dbReference>
<dbReference type="EMBL" id="JAUTBL010000002">
    <property type="protein sequence ID" value="MDQ1185432.1"/>
    <property type="molecule type" value="Genomic_DNA"/>
</dbReference>
<comment type="caution">
    <text evidence="3">The sequence shown here is derived from an EMBL/GenBank/DDBJ whole genome shotgun (WGS) entry which is preliminary data.</text>
</comment>
<sequence>MLNACVLLLESGAPLKKRVTMSIQQNTASSAVSSTTSKLLQALSAVALGLFIVGFVGFSHVEAMHNAAHDTRHANAFPCH</sequence>
<feature type="transmembrane region" description="Helical" evidence="1">
    <location>
        <begin position="39"/>
        <end position="58"/>
    </location>
</feature>
<proteinExistence type="predicted"/>
<evidence type="ECO:0000313" key="5">
    <source>
        <dbReference type="Proteomes" id="UP001255601"/>
    </source>
</evidence>
<accession>A0AAJ2BSA7</accession>
<dbReference type="Proteomes" id="UP001255601">
    <property type="component" value="Unassembled WGS sequence"/>
</dbReference>
<gene>
    <name evidence="3" type="ORF">QE369_004752</name>
    <name evidence="2" type="ORF">QE408_002575</name>
</gene>
<keyword evidence="1" id="KW-1133">Transmembrane helix</keyword>
<evidence type="ECO:0000313" key="3">
    <source>
        <dbReference type="EMBL" id="MDR6104555.1"/>
    </source>
</evidence>
<keyword evidence="4" id="KW-1185">Reference proteome</keyword>
<evidence type="ECO:0000313" key="4">
    <source>
        <dbReference type="Proteomes" id="UP001224781"/>
    </source>
</evidence>
<dbReference type="NCBIfam" id="TIGR02459">
    <property type="entry name" value="CbtB"/>
    <property type="match status" value="1"/>
</dbReference>
<dbReference type="Proteomes" id="UP001224781">
    <property type="component" value="Unassembled WGS sequence"/>
</dbReference>
<reference evidence="3" key="1">
    <citation type="submission" date="2023-08" db="EMBL/GenBank/DDBJ databases">
        <title>Functional and genomic diversity of the sorghum phyllosphere microbiome.</title>
        <authorList>
            <person name="Shade A."/>
        </authorList>
    </citation>
    <scope>NUCLEOTIDE SEQUENCE</scope>
    <source>
        <strain evidence="3">SORGH_AS_0974</strain>
        <strain evidence="2 4">SORGH_AS_1126</strain>
    </source>
</reference>
<dbReference type="InterPro" id="IPR012667">
    <property type="entry name" value="CbtB_put"/>
</dbReference>
<dbReference type="Pfam" id="PF09489">
    <property type="entry name" value="CbtB"/>
    <property type="match status" value="1"/>
</dbReference>